<reference evidence="4" key="1">
    <citation type="submission" date="2023-03" db="EMBL/GenBank/DDBJ databases">
        <authorList>
            <person name="Julca I."/>
        </authorList>
    </citation>
    <scope>NUCLEOTIDE SEQUENCE</scope>
</reference>
<dbReference type="Pfam" id="PF00079">
    <property type="entry name" value="Serpin"/>
    <property type="match status" value="1"/>
</dbReference>
<dbReference type="SMART" id="SM00093">
    <property type="entry name" value="SERPIN"/>
    <property type="match status" value="1"/>
</dbReference>
<dbReference type="InterPro" id="IPR042178">
    <property type="entry name" value="Serpin_sf_1"/>
</dbReference>
<comment type="similarity">
    <text evidence="1 2">Belongs to the serpin family.</text>
</comment>
<feature type="domain" description="Serpin" evidence="3">
    <location>
        <begin position="10"/>
        <end position="379"/>
    </location>
</feature>
<dbReference type="InterPro" id="IPR023796">
    <property type="entry name" value="Serpin_dom"/>
</dbReference>
<dbReference type="SUPFAM" id="SSF56574">
    <property type="entry name" value="Serpins"/>
    <property type="match status" value="1"/>
</dbReference>
<dbReference type="InterPro" id="IPR042185">
    <property type="entry name" value="Serpin_sf_2"/>
</dbReference>
<accession>A0AAV1C6B6</accession>
<name>A0AAV1C6B6_OLDCO</name>
<dbReference type="GO" id="GO:0005615">
    <property type="term" value="C:extracellular space"/>
    <property type="evidence" value="ECO:0007669"/>
    <property type="project" value="InterPro"/>
</dbReference>
<organism evidence="4 5">
    <name type="scientific">Oldenlandia corymbosa var. corymbosa</name>
    <dbReference type="NCBI Taxonomy" id="529605"/>
    <lineage>
        <taxon>Eukaryota</taxon>
        <taxon>Viridiplantae</taxon>
        <taxon>Streptophyta</taxon>
        <taxon>Embryophyta</taxon>
        <taxon>Tracheophyta</taxon>
        <taxon>Spermatophyta</taxon>
        <taxon>Magnoliopsida</taxon>
        <taxon>eudicotyledons</taxon>
        <taxon>Gunneridae</taxon>
        <taxon>Pentapetalae</taxon>
        <taxon>asterids</taxon>
        <taxon>lamiids</taxon>
        <taxon>Gentianales</taxon>
        <taxon>Rubiaceae</taxon>
        <taxon>Rubioideae</taxon>
        <taxon>Spermacoceae</taxon>
        <taxon>Hedyotis-Oldenlandia complex</taxon>
        <taxon>Oldenlandia</taxon>
    </lineage>
</organism>
<evidence type="ECO:0000259" key="3">
    <source>
        <dbReference type="SMART" id="SM00093"/>
    </source>
</evidence>
<evidence type="ECO:0000256" key="2">
    <source>
        <dbReference type="RuleBase" id="RU000411"/>
    </source>
</evidence>
<evidence type="ECO:0000313" key="4">
    <source>
        <dbReference type="EMBL" id="CAI9091135.1"/>
    </source>
</evidence>
<sequence>MNSCLPFAVNSLLKHVRRGVPVNAAVSPLSLSASVTMLGAGCSGRLLDRVLDFAGSKSLDELKSRFSETMSMANTSRAKGCPEIKFVNGVWIDKRLTFKPSYHKCITDTFKSQAKVHDFQKQGGKAAVVDINAWVNVQTKGLIPSIIDAIRPETAAILGNALYFKGAWLDAFNPKYTRKRDFYLVNGDKIKDVPFMTSNKSYLYGSFKDFKVLEIPYQRRNGDDNAFSMQLILPKEKNGLQKLLEKFDADLGCLNGQFELEKHFIDDLWIPKFKFEFTLENIQFPFMNEGGIINMTDMFVQTEEGPLYPKIFQKVMIEVSEEGTEAAAVTLSTVFGACAPSVKKPPRVRRTFVAEHPFMFIIKEENSGIVIFTGIVLNPQKRAEIK</sequence>
<dbReference type="InterPro" id="IPR000215">
    <property type="entry name" value="Serpin_fam"/>
</dbReference>
<dbReference type="Gene3D" id="2.30.39.10">
    <property type="entry name" value="Alpha-1-antitrypsin, domain 1"/>
    <property type="match status" value="1"/>
</dbReference>
<dbReference type="GO" id="GO:0004867">
    <property type="term" value="F:serine-type endopeptidase inhibitor activity"/>
    <property type="evidence" value="ECO:0007669"/>
    <property type="project" value="InterPro"/>
</dbReference>
<dbReference type="Proteomes" id="UP001161247">
    <property type="component" value="Chromosome 1"/>
</dbReference>
<dbReference type="EMBL" id="OX459118">
    <property type="protein sequence ID" value="CAI9091135.1"/>
    <property type="molecule type" value="Genomic_DNA"/>
</dbReference>
<gene>
    <name evidence="4" type="ORF">OLC1_LOCUS3137</name>
</gene>
<dbReference type="PANTHER" id="PTHR11461">
    <property type="entry name" value="SERINE PROTEASE INHIBITOR, SERPIN"/>
    <property type="match status" value="1"/>
</dbReference>
<dbReference type="PANTHER" id="PTHR11461:SF315">
    <property type="entry name" value="SERPIN-Z3-LIKE"/>
    <property type="match status" value="1"/>
</dbReference>
<evidence type="ECO:0000313" key="5">
    <source>
        <dbReference type="Proteomes" id="UP001161247"/>
    </source>
</evidence>
<protein>
    <submittedName>
        <fullName evidence="4">OLC1v1026073C1</fullName>
    </submittedName>
</protein>
<evidence type="ECO:0000256" key="1">
    <source>
        <dbReference type="ARBA" id="ARBA00009500"/>
    </source>
</evidence>
<dbReference type="InterPro" id="IPR036186">
    <property type="entry name" value="Serpin_sf"/>
</dbReference>
<proteinExistence type="inferred from homology"/>
<dbReference type="Gene3D" id="3.30.497.10">
    <property type="entry name" value="Antithrombin, subunit I, domain 2"/>
    <property type="match status" value="1"/>
</dbReference>
<keyword evidence="5" id="KW-1185">Reference proteome</keyword>
<dbReference type="AlphaFoldDB" id="A0AAV1C6B6"/>